<keyword evidence="3" id="KW-0677">Repeat</keyword>
<dbReference type="PROSITE" id="PS00022">
    <property type="entry name" value="EGF_1"/>
    <property type="match status" value="10"/>
</dbReference>
<dbReference type="PROSITE" id="PS50026">
    <property type="entry name" value="EGF_3"/>
    <property type="match status" value="7"/>
</dbReference>
<accession>A0A8W8NUT1</accession>
<dbReference type="SMART" id="SM00180">
    <property type="entry name" value="EGF_Lam"/>
    <property type="match status" value="10"/>
</dbReference>
<feature type="domain" description="EGF-like" evidence="8">
    <location>
        <begin position="299"/>
        <end position="329"/>
    </location>
</feature>
<name>A0A8W8NUT1_MAGGI</name>
<feature type="domain" description="EGF-like" evidence="8">
    <location>
        <begin position="468"/>
        <end position="503"/>
    </location>
</feature>
<evidence type="ECO:0000256" key="4">
    <source>
        <dbReference type="ARBA" id="ARBA00023157"/>
    </source>
</evidence>
<feature type="signal peptide" evidence="7">
    <location>
        <begin position="1"/>
        <end position="31"/>
    </location>
</feature>
<keyword evidence="2 7" id="KW-0732">Signal</keyword>
<feature type="disulfide bond" evidence="5">
    <location>
        <begin position="362"/>
        <end position="371"/>
    </location>
</feature>
<dbReference type="EnsemblMetazoa" id="G8362.1">
    <property type="protein sequence ID" value="G8362.1:cds"/>
    <property type="gene ID" value="G8362"/>
</dbReference>
<feature type="chain" id="PRO_5036478902" description="Multiple epidermal growth factor-like domains 10" evidence="7">
    <location>
        <begin position="32"/>
        <end position="1076"/>
    </location>
</feature>
<dbReference type="FunFam" id="2.170.300.10:FF:000002">
    <property type="entry name" value="Multiple epidermal growth factor-like domains 10"/>
    <property type="match status" value="1"/>
</dbReference>
<dbReference type="InterPro" id="IPR011489">
    <property type="entry name" value="EMI_domain"/>
</dbReference>
<evidence type="ECO:0000259" key="8">
    <source>
        <dbReference type="PROSITE" id="PS50026"/>
    </source>
</evidence>
<evidence type="ECO:0000259" key="9">
    <source>
        <dbReference type="PROSITE" id="PS51041"/>
    </source>
</evidence>
<dbReference type="GO" id="GO:0007157">
    <property type="term" value="P:heterophilic cell-cell adhesion via plasma membrane cell adhesion molecules"/>
    <property type="evidence" value="ECO:0007669"/>
    <property type="project" value="TreeGrafter"/>
</dbReference>
<keyword evidence="11" id="KW-1185">Reference proteome</keyword>
<feature type="domain" description="EGF-like" evidence="8">
    <location>
        <begin position="162"/>
        <end position="197"/>
    </location>
</feature>
<proteinExistence type="predicted"/>
<evidence type="ECO:0000256" key="2">
    <source>
        <dbReference type="ARBA" id="ARBA00022729"/>
    </source>
</evidence>
<feature type="transmembrane region" description="Helical" evidence="6">
    <location>
        <begin position="689"/>
        <end position="712"/>
    </location>
</feature>
<dbReference type="SMART" id="SM00181">
    <property type="entry name" value="EGF"/>
    <property type="match status" value="11"/>
</dbReference>
<evidence type="ECO:0000256" key="7">
    <source>
        <dbReference type="SAM" id="SignalP"/>
    </source>
</evidence>
<feature type="domain" description="EGF-like" evidence="8">
    <location>
        <begin position="210"/>
        <end position="240"/>
    </location>
</feature>
<dbReference type="Pfam" id="PF00053">
    <property type="entry name" value="EGF_laminin"/>
    <property type="match status" value="3"/>
</dbReference>
<dbReference type="PROSITE" id="PS01186">
    <property type="entry name" value="EGF_2"/>
    <property type="match status" value="1"/>
</dbReference>
<feature type="disulfide bond" evidence="5">
    <location>
        <begin position="230"/>
        <end position="239"/>
    </location>
</feature>
<feature type="domain" description="EGF-like" evidence="8">
    <location>
        <begin position="119"/>
        <end position="154"/>
    </location>
</feature>
<dbReference type="GO" id="GO:0005044">
    <property type="term" value="F:scavenger receptor activity"/>
    <property type="evidence" value="ECO:0007669"/>
    <property type="project" value="InterPro"/>
</dbReference>
<feature type="disulfide bond" evidence="5">
    <location>
        <begin position="493"/>
        <end position="502"/>
    </location>
</feature>
<keyword evidence="1 5" id="KW-0245">EGF-like domain</keyword>
<feature type="disulfide bond" evidence="5">
    <location>
        <begin position="626"/>
        <end position="635"/>
    </location>
</feature>
<evidence type="ECO:0000256" key="3">
    <source>
        <dbReference type="ARBA" id="ARBA00022737"/>
    </source>
</evidence>
<evidence type="ECO:0000313" key="10">
    <source>
        <dbReference type="EnsemblMetazoa" id="G8362.1:cds"/>
    </source>
</evidence>
<feature type="disulfide bond" evidence="5">
    <location>
        <begin position="187"/>
        <end position="196"/>
    </location>
</feature>
<dbReference type="PROSITE" id="PS51041">
    <property type="entry name" value="EMI"/>
    <property type="match status" value="1"/>
</dbReference>
<evidence type="ECO:0000313" key="11">
    <source>
        <dbReference type="Proteomes" id="UP000005408"/>
    </source>
</evidence>
<dbReference type="InterPro" id="IPR002049">
    <property type="entry name" value="LE_dom"/>
</dbReference>
<dbReference type="PANTHER" id="PTHR24043:SF8">
    <property type="entry name" value="EGF-LIKE DOMAIN-CONTAINING PROTEIN"/>
    <property type="match status" value="1"/>
</dbReference>
<keyword evidence="6" id="KW-0812">Transmembrane</keyword>
<keyword evidence="6" id="KW-1133">Transmembrane helix</keyword>
<keyword evidence="6" id="KW-0472">Membrane</keyword>
<sequence length="1076" mass="117575">MEKGQDVDYSMMQYLVKISLLSLSLVSVTQCLSEGDPNVCHKPVSYLKTITTTTAESYQRCSKTWCWDISKGFHCTKCRMLYKVGYKQEVLTLYRKEFYCCPGYFLVNDQCIHCPTGTWGPNCQKQCDCSGHGRCDPDSGHCICAAGYTGERCQTKCPEGSHGPNCQELCQCKNGATCSVTNGACYCPPGYHGALCTKECPIGFYGEFCLKECNCENGGTCDPVTGNCSCVQGFVGPTCVVRACDDWKYGKNCNSPCQCNTTFSDNCHPGTGECVCSPGYSGVTCSEPCPAPKYGEKCGKQCNCLNGALCHHVTGECQCEKGYIGQRCNQTCPHGWFGRDCSQMCTCQNGGVCNFKNGYCDCAPGFIGLHCEKPCSVGYYGYNCTQKCDCLNDGYCNPRNGECPCRPGYEGPKCENQCKRWTFGQNCGQRCGCDSGHSYTCGRENGECFCDPTWYGVNCKSKCEDGNWGDNCDKNCTCYNRGSCDQATGTCICRPGYHGSDCSKACDEGYFGNSCRFQCKCEATQTCDHVTGQCISPTCPAGLTGPTCQYTCPLDRYGVRCNETCPLCKNLGFCHSQNGSCICFPGFFGTLCEKVCPDGYYGYKCSANCSCENGANCSKSDGRCDCPPGYMGASCSQSCPDGYYGKHCNRTCLCDVTHFCHPSYGCIPQDRPQIAKVVSNVEESSSRGLIIGITVAAVVVLTVIIIIIVVYYKRRVGRLKSVNRAVMHYIQSTEGTDADGNLPVPGIINPVYTTNNQNVPNLEREIQRQQQQSNHQCATSCNENEVACRVPSIDPTVVKNVTLPVNGACATVSSTDDDSESDRYTTLKDIQAKLDEIDRTENAACAKLDAKSENNFEVNLGDLEAPKRQNIPDYDNVSIESGHIISSSDIEKVFKELGMDVPTLVIYRENMANHGSFTKVPALLAICVIIAAYGRPTDLDSDGNGNSVSFIVGGLNNPLDFGLRNPAHLETQKEGIIVQQCFCPENLNGCFCQKGRNGGFTNIASRGFLHDTKDFNTENDIGSKDGGRAKKDTSVRFLAQQFMDSLPPDNVIKIIYNNQPEGSKEKYMIDAYNKFH</sequence>
<dbReference type="FunFam" id="2.170.300.10:FF:000041">
    <property type="entry name" value="Tyrosine protein kinase receptor tie-1, putative"/>
    <property type="match status" value="3"/>
</dbReference>
<reference evidence="10" key="1">
    <citation type="submission" date="2022-08" db="UniProtKB">
        <authorList>
            <consortium name="EnsemblMetazoa"/>
        </authorList>
    </citation>
    <scope>IDENTIFICATION</scope>
    <source>
        <strain evidence="10">05x7-T-G4-1.051#20</strain>
    </source>
</reference>
<dbReference type="Gene3D" id="2.170.300.10">
    <property type="entry name" value="Tie2 ligand-binding domain superfamily"/>
    <property type="match status" value="4"/>
</dbReference>
<dbReference type="Proteomes" id="UP000005408">
    <property type="component" value="Unassembled WGS sequence"/>
</dbReference>
<dbReference type="InterPro" id="IPR000742">
    <property type="entry name" value="EGF"/>
</dbReference>
<dbReference type="PRINTS" id="PR00011">
    <property type="entry name" value="EGFLAMININ"/>
</dbReference>
<dbReference type="AlphaFoldDB" id="A0A8W8NUT1"/>
<evidence type="ECO:0000256" key="1">
    <source>
        <dbReference type="ARBA" id="ARBA00022536"/>
    </source>
</evidence>
<feature type="disulfide bond" evidence="5">
    <location>
        <begin position="144"/>
        <end position="153"/>
    </location>
</feature>
<evidence type="ECO:0000256" key="5">
    <source>
        <dbReference type="PROSITE-ProRule" id="PRU00076"/>
    </source>
</evidence>
<feature type="domain" description="EGF-like" evidence="8">
    <location>
        <begin position="601"/>
        <end position="636"/>
    </location>
</feature>
<organism evidence="10 11">
    <name type="scientific">Magallana gigas</name>
    <name type="common">Pacific oyster</name>
    <name type="synonym">Crassostrea gigas</name>
    <dbReference type="NCBI Taxonomy" id="29159"/>
    <lineage>
        <taxon>Eukaryota</taxon>
        <taxon>Metazoa</taxon>
        <taxon>Spiralia</taxon>
        <taxon>Lophotrochozoa</taxon>
        <taxon>Mollusca</taxon>
        <taxon>Bivalvia</taxon>
        <taxon>Autobranchia</taxon>
        <taxon>Pteriomorphia</taxon>
        <taxon>Ostreida</taxon>
        <taxon>Ostreoidea</taxon>
        <taxon>Ostreidae</taxon>
        <taxon>Magallana</taxon>
    </lineage>
</organism>
<dbReference type="InterPro" id="IPR042635">
    <property type="entry name" value="MEGF10/SREC1/2-like"/>
</dbReference>
<comment type="caution">
    <text evidence="5">Lacks conserved residue(s) required for the propagation of feature annotation.</text>
</comment>
<feature type="disulfide bond" evidence="5">
    <location>
        <begin position="319"/>
        <end position="328"/>
    </location>
</feature>
<dbReference type="CDD" id="cd00055">
    <property type="entry name" value="EGF_Lam"/>
    <property type="match status" value="3"/>
</dbReference>
<feature type="domain" description="EGF-like" evidence="8">
    <location>
        <begin position="337"/>
        <end position="372"/>
    </location>
</feature>
<keyword evidence="4 5" id="KW-1015">Disulfide bond</keyword>
<feature type="domain" description="EMI" evidence="9">
    <location>
        <begin position="36"/>
        <end position="113"/>
    </location>
</feature>
<dbReference type="PANTHER" id="PTHR24043">
    <property type="entry name" value="SCAVENGER RECEPTOR CLASS F"/>
    <property type="match status" value="1"/>
</dbReference>
<evidence type="ECO:0000256" key="6">
    <source>
        <dbReference type="SAM" id="Phobius"/>
    </source>
</evidence>
<evidence type="ECO:0008006" key="12">
    <source>
        <dbReference type="Google" id="ProtNLM"/>
    </source>
</evidence>
<protein>
    <recommendedName>
        <fullName evidence="12">Multiple epidermal growth factor-like domains 10</fullName>
    </recommendedName>
</protein>